<dbReference type="EnsemblBacteria" id="ABK78247">
    <property type="protein sequence ID" value="ABK78247"/>
    <property type="gene ID" value="CENSYa_1629"/>
</dbReference>
<dbReference type="HOGENOM" id="CLU_004880_0_0_2"/>
<dbReference type="AlphaFoldDB" id="A0RY30"/>
<keyword evidence="2" id="KW-0347">Helicase</keyword>
<protein>
    <submittedName>
        <fullName evidence="2">DNA helicase</fullName>
    </submittedName>
</protein>
<dbReference type="GO" id="GO:0006289">
    <property type="term" value="P:nucleotide-excision repair"/>
    <property type="evidence" value="ECO:0007669"/>
    <property type="project" value="TreeGrafter"/>
</dbReference>
<dbReference type="Gene3D" id="3.40.50.300">
    <property type="entry name" value="P-loop containing nucleotide triphosphate hydrolases"/>
    <property type="match status" value="1"/>
</dbReference>
<evidence type="ECO:0000259" key="1">
    <source>
        <dbReference type="PROSITE" id="PS51194"/>
    </source>
</evidence>
<dbReference type="KEGG" id="csy:CENSYa_1629"/>
<evidence type="ECO:0000313" key="3">
    <source>
        <dbReference type="Proteomes" id="UP000000758"/>
    </source>
</evidence>
<sequence length="1120" mass="127497">MEEAHRFFVGPGSVNETLTAGNRPLDMYASGILFPKSAALDELDMEKGDEADKEDEDPNIDQQSTAFFRPSSMGLRVRLKDGTSRIQAVVNYAKYVRNEDGNWTRRPLDKNNLFQIDLTQDEGEIRIPEEGQTEAKIWWKNDKNSTLNIFLENNTEWISWDRSGSSYAETKVHNEENCIFQPLIELRSLENNTFKPVYDNPFSDNYEEEKLELIYRDKKTFGIGYGCAAEWDKQNPPVYVRTTFMPIFHETFAKIDDVDKPEDVDMYALGWVGNLEDHENNQKKIEAILSPLIDKYKRWITKQNKIVEKEFTQSVDNMSEGENESITNRYRTIAKKNMDECTRVLNRMSAGLKLLVEGKDDTSKIILKSFILTNRAMLYQKIHFKYALNKFKNPKSKFPWPKPAPGDVKWYPFQIAFILMSLSGLVSKKHKDNSIADLIWFPTGGGKTEAYLGAAAFVMILRRLRGGIEDGLGVSVIMRYTLRLLTLQQFERASTLVCALEVLRRDRSITGLGKDPFLLGLWVGGSLTPNDHEDSSKALRTLSNSQDEHLERGSPWQTYYCPWCGHKVGPNNYRYDADGTKWTMVRCTNDTSGCKFTDNKFDPSRVLPLVTVDTDVYARCPSMIIATVDKFARMPFKSTIANILGRPYKKCDLHGFQSKETPKYCADTRHHTGEFIRDVDEIFPPDLIIQDELHLISGPLGTMVGLYETAVDFLTRDKNNLRPKVIAATATARGATEQIRRLFDLSTVQTFPPPGINRDHSLSWWGVGSGPGKIFVGVSFSHKSTKYSLAKLYSVLLHTVHSSLRSGSSSELVDPYWTLVGYYNSNRELGGSNRLIEDDVNTNLGFLAEHEYGNGDKRRDIGTPGNGIEELTGRRTQREINTIRAKIEKPLGTGEEISVLLATSMISVGIDINRLSLLTIVGQPKSVTEYIQVAGRIGRKKDSPGCVFTLFNPHKVRDLSHYENFNGFHNTMQKQVEPTTLTPFSPPACRRGLRPVFMTMMRLSVETLAKNKDASRFRIEDGAEATKFILERFKSIEQTHEDSPVYKDFKSMLDVFKEEWVKLIRNKMGAVCYTRWKKSSDTPLIVEFAKAGRQGTDMFPISTPESLRDVERHLLLRYDN</sequence>
<keyword evidence="2" id="KW-0547">Nucleotide-binding</keyword>
<dbReference type="InterPro" id="IPR027417">
    <property type="entry name" value="P-loop_NTPase"/>
</dbReference>
<reference evidence="2 3" key="1">
    <citation type="journal article" date="2006" name="Proc. Natl. Acad. Sci. U.S.A.">
        <title>Genomic analysis of the uncultivated marine crenarchaeote Cenarchaeum symbiosum.</title>
        <authorList>
            <person name="Hallam S.J."/>
            <person name="Konstantinidis K.T."/>
            <person name="Putnam N."/>
            <person name="Schleper C."/>
            <person name="Watanabe Y."/>
            <person name="Sugahara J."/>
            <person name="Preston C."/>
            <person name="de la Torre J."/>
            <person name="Richardson P.M."/>
            <person name="DeLong E.F."/>
        </authorList>
    </citation>
    <scope>NUCLEOTIDE SEQUENCE [LARGE SCALE GENOMIC DNA]</scope>
    <source>
        <strain evidence="3">A</strain>
    </source>
</reference>
<keyword evidence="2" id="KW-0378">Hydrolase</keyword>
<dbReference type="EMBL" id="DP000238">
    <property type="protein sequence ID" value="ABK78247.1"/>
    <property type="molecule type" value="Genomic_DNA"/>
</dbReference>
<dbReference type="PANTHER" id="PTHR47957">
    <property type="entry name" value="ATP-DEPENDENT HELICASE HRQ1"/>
    <property type="match status" value="1"/>
</dbReference>
<evidence type="ECO:0000313" key="2">
    <source>
        <dbReference type="EMBL" id="ABK78247.1"/>
    </source>
</evidence>
<dbReference type="PANTHER" id="PTHR47957:SF3">
    <property type="entry name" value="ATP-DEPENDENT HELICASE HRQ1"/>
    <property type="match status" value="1"/>
</dbReference>
<keyword evidence="2" id="KW-0067">ATP-binding</keyword>
<dbReference type="InterPro" id="IPR001650">
    <property type="entry name" value="Helicase_C-like"/>
</dbReference>
<proteinExistence type="predicted"/>
<name>A0RY30_CENSY</name>
<organism evidence="2 3">
    <name type="scientific">Cenarchaeum symbiosum (strain A)</name>
    <dbReference type="NCBI Taxonomy" id="414004"/>
    <lineage>
        <taxon>Archaea</taxon>
        <taxon>Nitrososphaerota</taxon>
        <taxon>Candidatus Cenarchaeales</taxon>
        <taxon>Candidatus Cenarchaeaceae</taxon>
        <taxon>Candidatus Cenarchaeum</taxon>
    </lineage>
</organism>
<dbReference type="Pfam" id="PF00271">
    <property type="entry name" value="Helicase_C"/>
    <property type="match status" value="1"/>
</dbReference>
<keyword evidence="3" id="KW-1185">Reference proteome</keyword>
<dbReference type="PATRIC" id="fig|414004.10.peg.1489"/>
<dbReference type="SMART" id="SM00490">
    <property type="entry name" value="HELICc"/>
    <property type="match status" value="1"/>
</dbReference>
<dbReference type="PROSITE" id="PS51194">
    <property type="entry name" value="HELICASE_CTER"/>
    <property type="match status" value="1"/>
</dbReference>
<feature type="domain" description="Helicase C-terminal" evidence="1">
    <location>
        <begin position="788"/>
        <end position="987"/>
    </location>
</feature>
<dbReference type="Proteomes" id="UP000000758">
    <property type="component" value="Chromosome"/>
</dbReference>
<dbReference type="GO" id="GO:0043138">
    <property type="term" value="F:3'-5' DNA helicase activity"/>
    <property type="evidence" value="ECO:0007669"/>
    <property type="project" value="TreeGrafter"/>
</dbReference>
<accession>A0RY30</accession>
<dbReference type="SUPFAM" id="SSF52540">
    <property type="entry name" value="P-loop containing nucleoside triphosphate hydrolases"/>
    <property type="match status" value="2"/>
</dbReference>
<dbReference type="STRING" id="414004.CENSYa_1629"/>
<dbReference type="CDD" id="cd18785">
    <property type="entry name" value="SF2_C"/>
    <property type="match status" value="1"/>
</dbReference>
<dbReference type="GO" id="GO:0036297">
    <property type="term" value="P:interstrand cross-link repair"/>
    <property type="evidence" value="ECO:0007669"/>
    <property type="project" value="TreeGrafter"/>
</dbReference>
<gene>
    <name evidence="2" type="ordered locus">CENSYa_1629</name>
</gene>